<dbReference type="VEuPathDB" id="MicrosporidiaDB:AEWD_070250"/>
<evidence type="ECO:0000256" key="1">
    <source>
        <dbReference type="SAM" id="MobiDB-lite"/>
    </source>
</evidence>
<dbReference type="VEuPathDB" id="MicrosporidiaDB:ECU07_0300"/>
<dbReference type="AlphaFoldDB" id="M1K5U4"/>
<dbReference type="VEuPathDB" id="MicrosporidiaDB:AEWQ_070250"/>
<dbReference type="VEuPathDB" id="MicrosporidiaDB:M970_070240"/>
<gene>
    <name evidence="2" type="ORF">ECU07_0300</name>
</gene>
<dbReference type="VEuPathDB" id="MicrosporidiaDB:AEWR_070240"/>
<sequence length="251" mass="28209">MRDRSNPYPLLKKRCVKVAGTGKLGIGIGIKAMEPSVGAQGKPTPSTREVKGRSGAVDGTKDEKVAGHCIRGCSRRVAPREYDGFPMDAFLASIFGQEKGSRLNFGLINSVILRFLDHKSIQSILPIESIFRLAKGLPLTLISGYIYLEKYVKRVRIVFGDCKKLIKFFLVCCFMGSKFIYDTQSPDDLLLREMDVTAREAFYIESLVLSVIDYDVEISNSDIRKVILRNRIFLGDKRRLNVQFDEAIGRC</sequence>
<accession>M1K5U4</accession>
<name>M1K5U4_ENCCN</name>
<proteinExistence type="predicted"/>
<dbReference type="EMBL" id="KC513617">
    <property type="protein sequence ID" value="AGE96378.1"/>
    <property type="molecule type" value="Genomic_DNA"/>
</dbReference>
<organism evidence="2">
    <name type="scientific">Encephalitozoon cuniculi</name>
    <name type="common">Microsporidian parasite</name>
    <dbReference type="NCBI Taxonomy" id="6035"/>
    <lineage>
        <taxon>Eukaryota</taxon>
        <taxon>Fungi</taxon>
        <taxon>Fungi incertae sedis</taxon>
        <taxon>Microsporidia</taxon>
        <taxon>Unikaryonidae</taxon>
        <taxon>Encephalitozoon</taxon>
    </lineage>
</organism>
<evidence type="ECO:0000313" key="2">
    <source>
        <dbReference type="EMBL" id="AGE96378.1"/>
    </source>
</evidence>
<reference evidence="2" key="1">
    <citation type="journal article" date="2013" name="Eukaryot. Cell">
        <title>Extremely Reduced Levels of Heterozygosity in the Vertebrate Pathogen Encephalitozoon cuniculi.</title>
        <authorList>
            <person name="Selman M."/>
            <person name="Sak B."/>
            <person name="Kvac M."/>
            <person name="Farinelli L."/>
            <person name="Weiss L.M."/>
            <person name="Corradi N."/>
        </authorList>
    </citation>
    <scope>NUCLEOTIDE SEQUENCE</scope>
</reference>
<protein>
    <submittedName>
        <fullName evidence="2">Uncharacterized protein</fullName>
    </submittedName>
</protein>
<feature type="region of interest" description="Disordered" evidence="1">
    <location>
        <begin position="36"/>
        <end position="57"/>
    </location>
</feature>